<proteinExistence type="predicted"/>
<dbReference type="RefSeq" id="WP_191181711.1">
    <property type="nucleotide sequence ID" value="NZ_JACXXP010000090.1"/>
</dbReference>
<evidence type="ECO:0000313" key="1">
    <source>
        <dbReference type="EMBL" id="MBD3907374.1"/>
    </source>
</evidence>
<keyword evidence="2" id="KW-1185">Reference proteome</keyword>
<protein>
    <submittedName>
        <fullName evidence="1">Uncharacterized protein</fullName>
    </submittedName>
</protein>
<accession>A0ABR8MAM1</accession>
<dbReference type="Proteomes" id="UP000603715">
    <property type="component" value="Unassembled WGS sequence"/>
</dbReference>
<name>A0ABR8MAM1_9FLAO</name>
<reference evidence="2" key="1">
    <citation type="submission" date="2023-07" db="EMBL/GenBank/DDBJ databases">
        <title>Description of novel Chryseobacterium sp. strain C-2.</title>
        <authorList>
            <person name="Saticioglu I.B."/>
        </authorList>
    </citation>
    <scope>NUCLEOTIDE SEQUENCE [LARGE SCALE GENOMIC DNA]</scope>
    <source>
        <strain evidence="2">C-2</strain>
    </source>
</reference>
<comment type="caution">
    <text evidence="1">The sequence shown here is derived from an EMBL/GenBank/DDBJ whole genome shotgun (WGS) entry which is preliminary data.</text>
</comment>
<sequence length="94" mass="10936">MKEVSRLTDIKWLRIVEFFNAWENAETLSEKQKTLYIKEGRGAKVKLDPVKEILPGLIKENSRNLKVILSILSEKHQINVSKVTLQNFLKETNL</sequence>
<organism evidence="1 2">
    <name type="scientific">Chryseobacterium muglaense</name>
    <dbReference type="NCBI Taxonomy" id="2893752"/>
    <lineage>
        <taxon>Bacteria</taxon>
        <taxon>Pseudomonadati</taxon>
        <taxon>Bacteroidota</taxon>
        <taxon>Flavobacteriia</taxon>
        <taxon>Flavobacteriales</taxon>
        <taxon>Weeksellaceae</taxon>
        <taxon>Chryseobacterium group</taxon>
        <taxon>Chryseobacterium</taxon>
    </lineage>
</organism>
<evidence type="ECO:0000313" key="2">
    <source>
        <dbReference type="Proteomes" id="UP000603715"/>
    </source>
</evidence>
<gene>
    <name evidence="1" type="ORF">IEW27_22680</name>
</gene>
<dbReference type="EMBL" id="JACXXP010000090">
    <property type="protein sequence ID" value="MBD3907374.1"/>
    <property type="molecule type" value="Genomic_DNA"/>
</dbReference>